<feature type="repeat" description="TPR" evidence="1">
    <location>
        <begin position="566"/>
        <end position="599"/>
    </location>
</feature>
<evidence type="ECO:0000313" key="4">
    <source>
        <dbReference type="Proteomes" id="UP000250918"/>
    </source>
</evidence>
<feature type="transmembrane region" description="Helical" evidence="2">
    <location>
        <begin position="49"/>
        <end position="68"/>
    </location>
</feature>
<dbReference type="InterPro" id="IPR011990">
    <property type="entry name" value="TPR-like_helical_dom_sf"/>
</dbReference>
<comment type="caution">
    <text evidence="3">The sequence shown here is derived from an EMBL/GenBank/DDBJ whole genome shotgun (WGS) entry which is preliminary data.</text>
</comment>
<dbReference type="EMBL" id="PQAP01000005">
    <property type="protein sequence ID" value="PWB76085.1"/>
    <property type="molecule type" value="Genomic_DNA"/>
</dbReference>
<reference evidence="3 4" key="1">
    <citation type="journal article" date="2018" name="ISME J.">
        <title>A methanotrophic archaeon couples anaerobic oxidation of methane to Fe(III) reduction.</title>
        <authorList>
            <person name="Cai C."/>
            <person name="Leu A.O."/>
            <person name="Xie G.J."/>
            <person name="Guo J."/>
            <person name="Feng Y."/>
            <person name="Zhao J.X."/>
            <person name="Tyson G.W."/>
            <person name="Yuan Z."/>
            <person name="Hu S."/>
        </authorList>
    </citation>
    <scope>NUCLEOTIDE SEQUENCE [LARGE SCALE GENOMIC DNA]</scope>
    <source>
        <strain evidence="3">FeB_12</strain>
    </source>
</reference>
<keyword evidence="2" id="KW-0472">Membrane</keyword>
<proteinExistence type="predicted"/>
<sequence>MGKKKATTPPGNFPQLERRVLFAYYLTLAAFFVASFFPQARLWGINWWAYYPLWVKLALLAGGALIPLSIRKWSRRWSDPDSDISNRSYWLFSGCLLIGFGLIFYLLRAKTHFLGDGYQLLSTLSSEQFYIKFRNRGSVGLQHFIMQLLGGRSEANALLSYQITSISAGLLFPAVVMTGARKLFQKNTLRLPLLFGLSTGGYTLLFFGYVENYALFVDAVLIYCLVGLLVTQGKLNRWWILLAQAAAVFFHVFGSVLVPASVFLLLSDTGLSNRLGRLSSPLKWAAAAIAIAIVGVAFYYFYTTNYFFRFSLVSLVSDQFTVDGYTLFSINHILDLLNLTVMLVPGIAVLAVAGSWRQPSFVSDHGVRFLVITAVCAMGAAFIFDPHLGMPRDWDLFAFSGVPLAVLLIRMTVSDRGRRYSIGSVILPASALALLLLLTRAGVQMDENASLAMTENYISLDNGKTNTARFLVIDYYTRTGRPELGDSARVRWQRDIALNDEYMSAVSLAESGKARQALPILKAIVKIRPNFHEAWSYLGRCMGETGNYDSAFICISISNGFNPYNKQNLYHLGLLYFRLKKYDLALQSFRFSSEIDTLYSPPLMGMVLSLKELRDTAAYISLLKQITQRPMPNMEFYQEYIDYLGTSGKLDEAAQAIREGISKGLDSTYARETLTKYPGIKLR</sequence>
<evidence type="ECO:0008006" key="5">
    <source>
        <dbReference type="Google" id="ProtNLM"/>
    </source>
</evidence>
<gene>
    <name evidence="3" type="ORF">C3F09_01190</name>
</gene>
<feature type="transmembrane region" description="Helical" evidence="2">
    <location>
        <begin position="419"/>
        <end position="438"/>
    </location>
</feature>
<feature type="transmembrane region" description="Helical" evidence="2">
    <location>
        <begin position="89"/>
        <end position="107"/>
    </location>
</feature>
<dbReference type="Proteomes" id="UP000250918">
    <property type="component" value="Unassembled WGS sequence"/>
</dbReference>
<feature type="transmembrane region" description="Helical" evidence="2">
    <location>
        <begin position="396"/>
        <end position="413"/>
    </location>
</feature>
<keyword evidence="2" id="KW-1133">Transmembrane helix</keyword>
<name>A0A855X4A5_9BACT</name>
<keyword evidence="1" id="KW-0802">TPR repeat</keyword>
<feature type="transmembrane region" description="Helical" evidence="2">
    <location>
        <begin position="213"/>
        <end position="231"/>
    </location>
</feature>
<feature type="transmembrane region" description="Helical" evidence="2">
    <location>
        <begin position="284"/>
        <end position="302"/>
    </location>
</feature>
<organism evidence="3 4">
    <name type="scientific">candidate division GN15 bacterium</name>
    <dbReference type="NCBI Taxonomy" id="2072418"/>
    <lineage>
        <taxon>Bacteria</taxon>
        <taxon>candidate division GN15</taxon>
    </lineage>
</organism>
<protein>
    <recommendedName>
        <fullName evidence="5">Tetratricopeptide repeat protein</fullName>
    </recommendedName>
</protein>
<feature type="transmembrane region" description="Helical" evidence="2">
    <location>
        <begin position="158"/>
        <end position="177"/>
    </location>
</feature>
<feature type="transmembrane region" description="Helical" evidence="2">
    <location>
        <begin position="336"/>
        <end position="354"/>
    </location>
</feature>
<feature type="transmembrane region" description="Helical" evidence="2">
    <location>
        <begin position="189"/>
        <end position="207"/>
    </location>
</feature>
<dbReference type="Gene3D" id="1.25.40.10">
    <property type="entry name" value="Tetratricopeptide repeat domain"/>
    <property type="match status" value="1"/>
</dbReference>
<dbReference type="InterPro" id="IPR019734">
    <property type="entry name" value="TPR_rpt"/>
</dbReference>
<dbReference type="PROSITE" id="PS50005">
    <property type="entry name" value="TPR"/>
    <property type="match status" value="1"/>
</dbReference>
<dbReference type="AlphaFoldDB" id="A0A855X4A5"/>
<feature type="transmembrane region" description="Helical" evidence="2">
    <location>
        <begin position="238"/>
        <end position="264"/>
    </location>
</feature>
<feature type="transmembrane region" description="Helical" evidence="2">
    <location>
        <begin position="20"/>
        <end position="37"/>
    </location>
</feature>
<evidence type="ECO:0000256" key="2">
    <source>
        <dbReference type="SAM" id="Phobius"/>
    </source>
</evidence>
<feature type="transmembrane region" description="Helical" evidence="2">
    <location>
        <begin position="366"/>
        <end position="384"/>
    </location>
</feature>
<dbReference type="SUPFAM" id="SSF48452">
    <property type="entry name" value="TPR-like"/>
    <property type="match status" value="1"/>
</dbReference>
<accession>A0A855X4A5</accession>
<evidence type="ECO:0000313" key="3">
    <source>
        <dbReference type="EMBL" id="PWB76085.1"/>
    </source>
</evidence>
<keyword evidence="2" id="KW-0812">Transmembrane</keyword>
<evidence type="ECO:0000256" key="1">
    <source>
        <dbReference type="PROSITE-ProRule" id="PRU00339"/>
    </source>
</evidence>